<feature type="DNA-binding region" description="H-T-H motif" evidence="2">
    <location>
        <begin position="31"/>
        <end position="50"/>
    </location>
</feature>
<comment type="caution">
    <text evidence="4">The sequence shown here is derived from an EMBL/GenBank/DDBJ whole genome shotgun (WGS) entry which is preliminary data.</text>
</comment>
<evidence type="ECO:0000313" key="4">
    <source>
        <dbReference type="EMBL" id="PWJ74720.1"/>
    </source>
</evidence>
<keyword evidence="1 2" id="KW-0238">DNA-binding</keyword>
<feature type="domain" description="HTH tetR-type" evidence="3">
    <location>
        <begin position="8"/>
        <end position="68"/>
    </location>
</feature>
<dbReference type="InterPro" id="IPR050109">
    <property type="entry name" value="HTH-type_TetR-like_transc_reg"/>
</dbReference>
<evidence type="ECO:0000256" key="1">
    <source>
        <dbReference type="ARBA" id="ARBA00023125"/>
    </source>
</evidence>
<evidence type="ECO:0000256" key="2">
    <source>
        <dbReference type="PROSITE-ProRule" id="PRU00335"/>
    </source>
</evidence>
<dbReference type="AlphaFoldDB" id="A0AB73T2F6"/>
<dbReference type="Proteomes" id="UP000245412">
    <property type="component" value="Unassembled WGS sequence"/>
</dbReference>
<protein>
    <submittedName>
        <fullName evidence="4">TetR family transcriptional regulator</fullName>
    </submittedName>
</protein>
<dbReference type="Gene3D" id="1.10.10.60">
    <property type="entry name" value="Homeodomain-like"/>
    <property type="match status" value="1"/>
</dbReference>
<dbReference type="InterPro" id="IPR036271">
    <property type="entry name" value="Tet_transcr_reg_TetR-rel_C_sf"/>
</dbReference>
<gene>
    <name evidence="4" type="ORF">C7383_108150</name>
</gene>
<dbReference type="SUPFAM" id="SSF46689">
    <property type="entry name" value="Homeodomain-like"/>
    <property type="match status" value="1"/>
</dbReference>
<dbReference type="PANTHER" id="PTHR30328:SF54">
    <property type="entry name" value="HTH-TYPE TRANSCRIPTIONAL REPRESSOR SCO4008"/>
    <property type="match status" value="1"/>
</dbReference>
<keyword evidence="5" id="KW-1185">Reference proteome</keyword>
<dbReference type="SUPFAM" id="SSF48498">
    <property type="entry name" value="Tetracyclin repressor-like, C-terminal domain"/>
    <property type="match status" value="1"/>
</dbReference>
<dbReference type="InterPro" id="IPR009057">
    <property type="entry name" value="Homeodomain-like_sf"/>
</dbReference>
<evidence type="ECO:0000259" key="3">
    <source>
        <dbReference type="PROSITE" id="PS50977"/>
    </source>
</evidence>
<dbReference type="PANTHER" id="PTHR30328">
    <property type="entry name" value="TRANSCRIPTIONAL REPRESSOR"/>
    <property type="match status" value="1"/>
</dbReference>
<reference evidence="4 5" key="1">
    <citation type="submission" date="2018-05" db="EMBL/GenBank/DDBJ databases">
        <authorList>
            <person name="Goeker M."/>
            <person name="Huntemann M."/>
            <person name="Clum A."/>
            <person name="Pillay M."/>
            <person name="Palaniappan K."/>
            <person name="Varghese N."/>
            <person name="Mikhailova N."/>
            <person name="Stamatis D."/>
            <person name="Reddy T."/>
            <person name="Daum C."/>
            <person name="Shapiro N."/>
            <person name="Ivanova N."/>
            <person name="Kyrpides N."/>
            <person name="Woyke T."/>
        </authorList>
    </citation>
    <scope>NUCLEOTIDE SEQUENCE [LARGE SCALE GENOMIC DNA]</scope>
    <source>
        <strain evidence="4 5">DSM 26524</strain>
    </source>
</reference>
<dbReference type="PROSITE" id="PS50977">
    <property type="entry name" value="HTH_TETR_2"/>
    <property type="match status" value="1"/>
</dbReference>
<organism evidence="4 5">
    <name type="scientific">Murimonas intestini</name>
    <dbReference type="NCBI Taxonomy" id="1337051"/>
    <lineage>
        <taxon>Bacteria</taxon>
        <taxon>Bacillati</taxon>
        <taxon>Bacillota</taxon>
        <taxon>Clostridia</taxon>
        <taxon>Lachnospirales</taxon>
        <taxon>Lachnospiraceae</taxon>
        <taxon>Murimonas</taxon>
    </lineage>
</organism>
<dbReference type="Pfam" id="PF00440">
    <property type="entry name" value="TetR_N"/>
    <property type="match status" value="1"/>
</dbReference>
<dbReference type="RefSeq" id="WP_109627419.1">
    <property type="nucleotide sequence ID" value="NZ_JANKBI010000006.1"/>
</dbReference>
<dbReference type="GO" id="GO:0006355">
    <property type="term" value="P:regulation of DNA-templated transcription"/>
    <property type="evidence" value="ECO:0007669"/>
    <property type="project" value="UniProtKB-ARBA"/>
</dbReference>
<dbReference type="Gene3D" id="1.10.357.10">
    <property type="entry name" value="Tetracycline Repressor, domain 2"/>
    <property type="match status" value="1"/>
</dbReference>
<dbReference type="PRINTS" id="PR00455">
    <property type="entry name" value="HTHTETR"/>
</dbReference>
<sequence length="201" mass="23414">MKKSEKTENTKRRILLAALTEFGKNGFEGAAINDICREHDISKGLIYHNFTNKEDLYLQCVQHALQSFMDYMKENDISGDLKHYMDLRYSFFDADPLISRIFFEAVLQPPPHLVNEIKLLKKDFDAFNRDIYRLALKKMTLREGVTEKEAVAYFSLVQEMFNGYFSSSAYTDTSFADIISDHEKMLARILDFMLYGIVKEV</sequence>
<dbReference type="EMBL" id="QGGY01000008">
    <property type="protein sequence ID" value="PWJ74720.1"/>
    <property type="molecule type" value="Genomic_DNA"/>
</dbReference>
<accession>A0AB73T2F6</accession>
<dbReference type="GO" id="GO:0003677">
    <property type="term" value="F:DNA binding"/>
    <property type="evidence" value="ECO:0007669"/>
    <property type="project" value="UniProtKB-UniRule"/>
</dbReference>
<dbReference type="InterPro" id="IPR001647">
    <property type="entry name" value="HTH_TetR"/>
</dbReference>
<name>A0AB73T2F6_9FIRM</name>
<proteinExistence type="predicted"/>
<evidence type="ECO:0000313" key="5">
    <source>
        <dbReference type="Proteomes" id="UP000245412"/>
    </source>
</evidence>